<sequence length="403" mass="43705">MRKVLHTVPLVLALGATTAALAVAPPAVGAGTTPPCSPHVDGAGAQHVTGTPDVPDHPRLRRNAEALAALGVPAVQARATTPHTTCAVRVGVADVDTARPIPHDGAFRIASTSKAFTATVVLQLVGEGRLGLDDRVERWMPGIVAGRPITIRQLLQHTSGLRDAIPTWNSEAEYLAMRHQRHDTEDLVSRGVALPQLFPPGEGWAYSNTGYMIAELLIERITGRPWDREFDRRIFRPLGMRHTYWPGSSPEIRLPHAEQYQRFDGELVDVTSQIPAYPAGGIVSTTRDLDVFFRALLGGRLLRPAELAEMKTTRPVGPDVERFWPDGRYGLGLVSRPLPDGRRYWGHDGGDSGSIVMAGATEDGRRSAVVSMNLALDGSLPETLAQLRAADRVITDVLHPPRP</sequence>
<protein>
    <submittedName>
        <fullName evidence="3">Beta-lactamase family protein</fullName>
    </submittedName>
</protein>
<dbReference type="EMBL" id="JACYXC010000001">
    <property type="protein sequence ID" value="MBH5338125.1"/>
    <property type="molecule type" value="Genomic_DNA"/>
</dbReference>
<dbReference type="SUPFAM" id="SSF56601">
    <property type="entry name" value="beta-lactamase/transpeptidase-like"/>
    <property type="match status" value="1"/>
</dbReference>
<keyword evidence="1" id="KW-0732">Signal</keyword>
<evidence type="ECO:0000256" key="1">
    <source>
        <dbReference type="SAM" id="SignalP"/>
    </source>
</evidence>
<dbReference type="RefSeq" id="WP_197991327.1">
    <property type="nucleotide sequence ID" value="NZ_JACYXC010000001.1"/>
</dbReference>
<keyword evidence="4" id="KW-1185">Reference proteome</keyword>
<dbReference type="Proteomes" id="UP000807371">
    <property type="component" value="Unassembled WGS sequence"/>
</dbReference>
<proteinExistence type="predicted"/>
<feature type="chain" id="PRO_5046187649" evidence="1">
    <location>
        <begin position="23"/>
        <end position="403"/>
    </location>
</feature>
<comment type="caution">
    <text evidence="3">The sequence shown here is derived from an EMBL/GenBank/DDBJ whole genome shotgun (WGS) entry which is preliminary data.</text>
</comment>
<evidence type="ECO:0000313" key="3">
    <source>
        <dbReference type="EMBL" id="MBH5338125.1"/>
    </source>
</evidence>
<gene>
    <name evidence="3" type="ORF">IHE55_26430</name>
</gene>
<evidence type="ECO:0000259" key="2">
    <source>
        <dbReference type="Pfam" id="PF00144"/>
    </source>
</evidence>
<feature type="domain" description="Beta-lactamase-related" evidence="2">
    <location>
        <begin position="70"/>
        <end position="373"/>
    </location>
</feature>
<accession>A0ABS0NSE8</accession>
<organism evidence="3 4">
    <name type="scientific">Streptomyces pactum</name>
    <dbReference type="NCBI Taxonomy" id="68249"/>
    <lineage>
        <taxon>Bacteria</taxon>
        <taxon>Bacillati</taxon>
        <taxon>Actinomycetota</taxon>
        <taxon>Actinomycetes</taxon>
        <taxon>Kitasatosporales</taxon>
        <taxon>Streptomycetaceae</taxon>
        <taxon>Streptomyces</taxon>
    </lineage>
</organism>
<dbReference type="PANTHER" id="PTHR46825">
    <property type="entry name" value="D-ALANYL-D-ALANINE-CARBOXYPEPTIDASE/ENDOPEPTIDASE AMPH"/>
    <property type="match status" value="1"/>
</dbReference>
<feature type="signal peptide" evidence="1">
    <location>
        <begin position="1"/>
        <end position="22"/>
    </location>
</feature>
<reference evidence="3 4" key="1">
    <citation type="submission" date="2020-09" db="EMBL/GenBank/DDBJ databases">
        <title>Biosynthesis of the nuclear factor of activated T cells inhibitor NFAT-133 and its congeners in Streptomyces pactum.</title>
        <authorList>
            <person name="Zhou W."/>
            <person name="Posri P."/>
            <person name="Abugrain M.E."/>
            <person name="Weisberg A.J."/>
            <person name="Chang J.H."/>
            <person name="Mahmud T."/>
        </authorList>
    </citation>
    <scope>NUCLEOTIDE SEQUENCE [LARGE SCALE GENOMIC DNA]</scope>
    <source>
        <strain evidence="3 4">ATCC 27456</strain>
    </source>
</reference>
<dbReference type="InterPro" id="IPR012338">
    <property type="entry name" value="Beta-lactam/transpept-like"/>
</dbReference>
<dbReference type="Gene3D" id="3.40.710.10">
    <property type="entry name" value="DD-peptidase/beta-lactamase superfamily"/>
    <property type="match status" value="1"/>
</dbReference>
<evidence type="ECO:0000313" key="4">
    <source>
        <dbReference type="Proteomes" id="UP000807371"/>
    </source>
</evidence>
<dbReference type="InterPro" id="IPR001466">
    <property type="entry name" value="Beta-lactam-related"/>
</dbReference>
<name>A0ABS0NSE8_9ACTN</name>
<dbReference type="Pfam" id="PF00144">
    <property type="entry name" value="Beta-lactamase"/>
    <property type="match status" value="1"/>
</dbReference>
<dbReference type="PANTHER" id="PTHR46825:SF7">
    <property type="entry name" value="D-ALANYL-D-ALANINE CARBOXYPEPTIDASE"/>
    <property type="match status" value="1"/>
</dbReference>
<dbReference type="InterPro" id="IPR050491">
    <property type="entry name" value="AmpC-like"/>
</dbReference>